<feature type="region of interest" description="Disordered" evidence="5">
    <location>
        <begin position="92"/>
        <end position="111"/>
    </location>
</feature>
<dbReference type="InterPro" id="IPR013325">
    <property type="entry name" value="RNA_pol_sigma_r2"/>
</dbReference>
<dbReference type="InterPro" id="IPR032710">
    <property type="entry name" value="NTF2-like_dom_sf"/>
</dbReference>
<keyword evidence="3" id="KW-0731">Sigma factor</keyword>
<evidence type="ECO:0000313" key="8">
    <source>
        <dbReference type="Proteomes" id="UP001600424"/>
    </source>
</evidence>
<reference evidence="7 8" key="1">
    <citation type="submission" date="2024-09" db="EMBL/GenBank/DDBJ databases">
        <title>The Natural Products Discovery Center: Release of the First 8490 Sequenced Strains for Exploring Actinobacteria Biosynthetic Diversity.</title>
        <authorList>
            <person name="Kalkreuter E."/>
            <person name="Kautsar S.A."/>
            <person name="Yang D."/>
            <person name="Bader C.D."/>
            <person name="Teijaro C.N."/>
            <person name="Fluegel L."/>
            <person name="Davis C.M."/>
            <person name="Simpson J.R."/>
            <person name="Lauterbach L."/>
            <person name="Steele A.D."/>
            <person name="Gui C."/>
            <person name="Meng S."/>
            <person name="Li G."/>
            <person name="Viehrig K."/>
            <person name="Ye F."/>
            <person name="Su P."/>
            <person name="Kiefer A.F."/>
            <person name="Nichols A."/>
            <person name="Cepeda A.J."/>
            <person name="Yan W."/>
            <person name="Fan B."/>
            <person name="Jiang Y."/>
            <person name="Adhikari A."/>
            <person name="Zheng C.-J."/>
            <person name="Schuster L."/>
            <person name="Cowan T.M."/>
            <person name="Smanski M.J."/>
            <person name="Chevrette M.G."/>
            <person name="De Carvalho L.P.S."/>
            <person name="Shen B."/>
        </authorList>
    </citation>
    <scope>NUCLEOTIDE SEQUENCE [LARGE SCALE GENOMIC DNA]</scope>
    <source>
        <strain evidence="7 8">NPDC056472</strain>
    </source>
</reference>
<dbReference type="Pfam" id="PF08281">
    <property type="entry name" value="Sigma70_r4_2"/>
    <property type="match status" value="1"/>
</dbReference>
<feature type="compositionally biased region" description="Low complexity" evidence="5">
    <location>
        <begin position="318"/>
        <end position="360"/>
    </location>
</feature>
<feature type="region of interest" description="Disordered" evidence="5">
    <location>
        <begin position="1"/>
        <end position="20"/>
    </location>
</feature>
<keyword evidence="8" id="KW-1185">Reference proteome</keyword>
<evidence type="ECO:0000259" key="6">
    <source>
        <dbReference type="Pfam" id="PF08281"/>
    </source>
</evidence>
<gene>
    <name evidence="7" type="ORF">ACFQ63_11510</name>
</gene>
<keyword evidence="4" id="KW-0804">Transcription</keyword>
<dbReference type="Gene3D" id="1.20.140.160">
    <property type="match status" value="1"/>
</dbReference>
<dbReference type="RefSeq" id="WP_386252169.1">
    <property type="nucleotide sequence ID" value="NZ_JBHTRV010000007.1"/>
</dbReference>
<name>A0ABW6IRT1_STRWE</name>
<feature type="compositionally biased region" description="Low complexity" evidence="5">
    <location>
        <begin position="277"/>
        <end position="311"/>
    </location>
</feature>
<comment type="caution">
    <text evidence="7">The sequence shown here is derived from an EMBL/GenBank/DDBJ whole genome shotgun (WGS) entry which is preliminary data.</text>
</comment>
<dbReference type="SUPFAM" id="SSF54427">
    <property type="entry name" value="NTF2-like"/>
    <property type="match status" value="1"/>
</dbReference>
<dbReference type="Proteomes" id="UP001600424">
    <property type="component" value="Unassembled WGS sequence"/>
</dbReference>
<feature type="region of interest" description="Disordered" evidence="5">
    <location>
        <begin position="275"/>
        <end position="361"/>
    </location>
</feature>
<organism evidence="7 8">
    <name type="scientific">Streptomyces wedmorensis</name>
    <dbReference type="NCBI Taxonomy" id="43759"/>
    <lineage>
        <taxon>Bacteria</taxon>
        <taxon>Bacillati</taxon>
        <taxon>Actinomycetota</taxon>
        <taxon>Actinomycetes</taxon>
        <taxon>Kitasatosporales</taxon>
        <taxon>Streptomycetaceae</taxon>
        <taxon>Streptomyces</taxon>
    </lineage>
</organism>
<dbReference type="SUPFAM" id="SSF88946">
    <property type="entry name" value="Sigma2 domain of RNA polymerase sigma factors"/>
    <property type="match status" value="1"/>
</dbReference>
<evidence type="ECO:0000313" key="7">
    <source>
        <dbReference type="EMBL" id="MFE5980328.1"/>
    </source>
</evidence>
<evidence type="ECO:0000256" key="4">
    <source>
        <dbReference type="ARBA" id="ARBA00023163"/>
    </source>
</evidence>
<dbReference type="SUPFAM" id="SSF88659">
    <property type="entry name" value="Sigma3 and sigma4 domains of RNA polymerase sigma factors"/>
    <property type="match status" value="1"/>
</dbReference>
<dbReference type="PANTHER" id="PTHR30173">
    <property type="entry name" value="SIGMA 19 FACTOR"/>
    <property type="match status" value="1"/>
</dbReference>
<protein>
    <submittedName>
        <fullName evidence="7">Sigma factor-like helix-turn-helix DNA-binding protein</fullName>
    </submittedName>
</protein>
<dbReference type="InterPro" id="IPR013324">
    <property type="entry name" value="RNA_pol_sigma_r3/r4-like"/>
</dbReference>
<evidence type="ECO:0000256" key="2">
    <source>
        <dbReference type="ARBA" id="ARBA00023015"/>
    </source>
</evidence>
<dbReference type="InterPro" id="IPR052704">
    <property type="entry name" value="ECF_Sigma-70_Domain"/>
</dbReference>
<dbReference type="EMBL" id="JBHTRV010000007">
    <property type="protein sequence ID" value="MFE5980328.1"/>
    <property type="molecule type" value="Genomic_DNA"/>
</dbReference>
<feature type="domain" description="RNA polymerase sigma factor 70 region 4 type 2" evidence="6">
    <location>
        <begin position="135"/>
        <end position="178"/>
    </location>
</feature>
<comment type="similarity">
    <text evidence="1">Belongs to the sigma-70 factor family. ECF subfamily.</text>
</comment>
<evidence type="ECO:0000256" key="3">
    <source>
        <dbReference type="ARBA" id="ARBA00023082"/>
    </source>
</evidence>
<proteinExistence type="inferred from homology"/>
<sequence>MDEHENDRNSSDDRPVTVRFEDQRPRLRAVAYRLLGTFDEADEAVREAVLRAVREAVRDKGAARHADPPTTTVARICLERLRARETHHRKPWNPWDPWAAGAPNRPHRPEQVTDPGRRALLAADAESPGPDLPVVLDGLTPSERLAYVLHDLFTVPYEEIAGILDRSPAAARQLAGRAGHRVHGAEEMPQPDPGRGREVVASLLAAARTHDHDALLALLDPDVVLRADAGAVRTGATPAHGAPAVARAVARQARSARPALVDGAAGLVVGDPEALSTATTTRATTTAAPATGDDTTAAPATGDTTTGAAPATRDDTTAEAGSTTPDAAPATPGTTPGTTPGATPATPGTTPGAAANAAEADATEADGVPAVTVLGFTVLHGLITSVDLLADAEHLSRLDLQLLDERTAA</sequence>
<dbReference type="PANTHER" id="PTHR30173:SF43">
    <property type="entry name" value="ECF RNA POLYMERASE SIGMA FACTOR SIGI-RELATED"/>
    <property type="match status" value="1"/>
</dbReference>
<dbReference type="InterPro" id="IPR013249">
    <property type="entry name" value="RNA_pol_sigma70_r4_t2"/>
</dbReference>
<accession>A0ABW6IRT1</accession>
<keyword evidence="2" id="KW-0805">Transcription regulation</keyword>
<dbReference type="Gene3D" id="3.10.450.50">
    <property type="match status" value="1"/>
</dbReference>
<evidence type="ECO:0000256" key="5">
    <source>
        <dbReference type="SAM" id="MobiDB-lite"/>
    </source>
</evidence>
<evidence type="ECO:0000256" key="1">
    <source>
        <dbReference type="ARBA" id="ARBA00010641"/>
    </source>
</evidence>